<dbReference type="SUPFAM" id="SSF52821">
    <property type="entry name" value="Rhodanese/Cell cycle control phosphatase"/>
    <property type="match status" value="2"/>
</dbReference>
<comment type="caution">
    <text evidence="11">The sequence shown here is derived from an EMBL/GenBank/DDBJ whole genome shotgun (WGS) entry which is preliminary data.</text>
</comment>
<keyword evidence="4" id="KW-0677">Repeat</keyword>
<dbReference type="PANTHER" id="PTHR11364:SF27">
    <property type="entry name" value="SULFURTRANSFERASE"/>
    <property type="match status" value="1"/>
</dbReference>
<evidence type="ECO:0000313" key="11">
    <source>
        <dbReference type="EMBL" id="TPD62675.1"/>
    </source>
</evidence>
<keyword evidence="3 11" id="KW-0808">Transferase</keyword>
<dbReference type="SMART" id="SM00450">
    <property type="entry name" value="RHOD"/>
    <property type="match status" value="2"/>
</dbReference>
<dbReference type="Proteomes" id="UP000319148">
    <property type="component" value="Unassembled WGS sequence"/>
</dbReference>
<dbReference type="RefSeq" id="WP_139937925.1">
    <property type="nucleotide sequence ID" value="NZ_JBHSYP010000022.1"/>
</dbReference>
<dbReference type="PANTHER" id="PTHR11364">
    <property type="entry name" value="THIOSULFATE SULFERTANSFERASE"/>
    <property type="match status" value="1"/>
</dbReference>
<evidence type="ECO:0000256" key="9">
    <source>
        <dbReference type="SAM" id="Coils"/>
    </source>
</evidence>
<dbReference type="InterPro" id="IPR001307">
    <property type="entry name" value="Thiosulphate_STrfase_CS"/>
</dbReference>
<dbReference type="PROSITE" id="PS50206">
    <property type="entry name" value="RHODANESE_3"/>
    <property type="match status" value="2"/>
</dbReference>
<evidence type="ECO:0000256" key="2">
    <source>
        <dbReference type="ARBA" id="ARBA00022490"/>
    </source>
</evidence>
<gene>
    <name evidence="11" type="primary">sseA</name>
    <name evidence="11" type="ORF">FIV46_00940</name>
</gene>
<dbReference type="CDD" id="cd01449">
    <property type="entry name" value="TST_Repeat_2"/>
    <property type="match status" value="1"/>
</dbReference>
<sequence length="282" mass="31485">MIDEKNALVSTDWLLQHLEAPDVRVVDASWHLPWAERDGKAEYEESHIPGAVFFDQEEICDTDSHLPHMLPSPEKMSSRMRKLGLGDGMRIVVYDNSDIRSAARVWFMLKAFGHRDVAVLDGGFQKWRAEGKPTEDIPPVPGPRHFTARFNATLVRELDQMMENLNSKREQVVDARSAARFNAESEEPRPGMKSGHIPGSLNLPYERLFNENGTYKSPEEMEQVFADAGVDLSQPIVTTCGSGGTAAVLCLALSMIGNHQYALYDGSWSEWGSHPDTPVHPA</sequence>
<evidence type="ECO:0000256" key="6">
    <source>
        <dbReference type="ARBA" id="ARBA00066832"/>
    </source>
</evidence>
<dbReference type="Pfam" id="PF00581">
    <property type="entry name" value="Rhodanese"/>
    <property type="match status" value="2"/>
</dbReference>
<dbReference type="Gene3D" id="3.40.250.10">
    <property type="entry name" value="Rhodanese-like domain"/>
    <property type="match status" value="2"/>
</dbReference>
<evidence type="ECO:0000259" key="10">
    <source>
        <dbReference type="PROSITE" id="PS50206"/>
    </source>
</evidence>
<evidence type="ECO:0000313" key="12">
    <source>
        <dbReference type="Proteomes" id="UP000319148"/>
    </source>
</evidence>
<name>A0A501PQZ9_9PROT</name>
<dbReference type="AlphaFoldDB" id="A0A501PQZ9"/>
<keyword evidence="2" id="KW-0963">Cytoplasm</keyword>
<dbReference type="InterPro" id="IPR045078">
    <property type="entry name" value="TST/MPST-like"/>
</dbReference>
<dbReference type="FunFam" id="3.40.250.10:FF:000015">
    <property type="entry name" value="Sulfurtransferase"/>
    <property type="match status" value="1"/>
</dbReference>
<feature type="domain" description="Rhodanese" evidence="10">
    <location>
        <begin position="166"/>
        <end position="280"/>
    </location>
</feature>
<reference evidence="12" key="1">
    <citation type="submission" date="2019-06" db="EMBL/GenBank/DDBJ databases">
        <title>The complete genome of Emcibacter congregatus ZYLT.</title>
        <authorList>
            <person name="Zhao Z."/>
        </authorList>
    </citation>
    <scope>NUCLEOTIDE SEQUENCE [LARGE SCALE GENOMIC DNA]</scope>
    <source>
        <strain evidence="12">MCCC 1A06723</strain>
    </source>
</reference>
<evidence type="ECO:0000256" key="3">
    <source>
        <dbReference type="ARBA" id="ARBA00022679"/>
    </source>
</evidence>
<evidence type="ECO:0000256" key="7">
    <source>
        <dbReference type="ARBA" id="ARBA00070833"/>
    </source>
</evidence>
<dbReference type="InterPro" id="IPR036873">
    <property type="entry name" value="Rhodanese-like_dom_sf"/>
</dbReference>
<keyword evidence="11" id="KW-0670">Pyruvate</keyword>
<dbReference type="EMBL" id="VFIY01000004">
    <property type="protein sequence ID" value="TPD62675.1"/>
    <property type="molecule type" value="Genomic_DNA"/>
</dbReference>
<dbReference type="GO" id="GO:0016784">
    <property type="term" value="F:3-mercaptopyruvate sulfurtransferase activity"/>
    <property type="evidence" value="ECO:0007669"/>
    <property type="project" value="UniProtKB-EC"/>
</dbReference>
<keyword evidence="12" id="KW-1185">Reference proteome</keyword>
<dbReference type="PROSITE" id="PS00380">
    <property type="entry name" value="RHODANESE_1"/>
    <property type="match status" value="1"/>
</dbReference>
<proteinExistence type="predicted"/>
<evidence type="ECO:0000256" key="8">
    <source>
        <dbReference type="ARBA" id="ARBA00078354"/>
    </source>
</evidence>
<organism evidence="11 12">
    <name type="scientific">Emcibacter nanhaiensis</name>
    <dbReference type="NCBI Taxonomy" id="1505037"/>
    <lineage>
        <taxon>Bacteria</taxon>
        <taxon>Pseudomonadati</taxon>
        <taxon>Pseudomonadota</taxon>
        <taxon>Alphaproteobacteria</taxon>
        <taxon>Emcibacterales</taxon>
        <taxon>Emcibacteraceae</taxon>
        <taxon>Emcibacter</taxon>
    </lineage>
</organism>
<feature type="domain" description="Rhodanese" evidence="10">
    <location>
        <begin position="19"/>
        <end position="136"/>
    </location>
</feature>
<dbReference type="CDD" id="cd01448">
    <property type="entry name" value="TST_Repeat_1"/>
    <property type="match status" value="1"/>
</dbReference>
<evidence type="ECO:0000256" key="1">
    <source>
        <dbReference type="ARBA" id="ARBA00004496"/>
    </source>
</evidence>
<keyword evidence="9" id="KW-0175">Coiled coil</keyword>
<dbReference type="GO" id="GO:0005737">
    <property type="term" value="C:cytoplasm"/>
    <property type="evidence" value="ECO:0007669"/>
    <property type="project" value="UniProtKB-SubCell"/>
</dbReference>
<comment type="subcellular location">
    <subcellularLocation>
        <location evidence="1">Cytoplasm</location>
    </subcellularLocation>
</comment>
<dbReference type="GO" id="GO:0004792">
    <property type="term" value="F:thiosulfate-cyanide sulfurtransferase activity"/>
    <property type="evidence" value="ECO:0007669"/>
    <property type="project" value="InterPro"/>
</dbReference>
<dbReference type="InterPro" id="IPR001763">
    <property type="entry name" value="Rhodanese-like_dom"/>
</dbReference>
<feature type="coiled-coil region" evidence="9">
    <location>
        <begin position="151"/>
        <end position="178"/>
    </location>
</feature>
<protein>
    <recommendedName>
        <fullName evidence="7">3-mercaptopyruvate sulfurtransferase</fullName>
        <ecNumber evidence="6">2.8.1.2</ecNumber>
    </recommendedName>
    <alternativeName>
        <fullName evidence="8">Rhodanese-like protein</fullName>
    </alternativeName>
</protein>
<accession>A0A501PQZ9</accession>
<dbReference type="FunFam" id="3.40.250.10:FF:000001">
    <property type="entry name" value="Sulfurtransferase"/>
    <property type="match status" value="1"/>
</dbReference>
<evidence type="ECO:0000256" key="4">
    <source>
        <dbReference type="ARBA" id="ARBA00022737"/>
    </source>
</evidence>
<comment type="catalytic activity">
    <reaction evidence="5">
        <text>2-oxo-3-sulfanylpropanoate + [thioredoxin]-dithiol = [thioredoxin]-disulfide + hydrogen sulfide + pyruvate + H(+)</text>
        <dbReference type="Rhea" id="RHEA:21740"/>
        <dbReference type="Rhea" id="RHEA-COMP:10698"/>
        <dbReference type="Rhea" id="RHEA-COMP:10700"/>
        <dbReference type="ChEBI" id="CHEBI:15361"/>
        <dbReference type="ChEBI" id="CHEBI:15378"/>
        <dbReference type="ChEBI" id="CHEBI:29919"/>
        <dbReference type="ChEBI" id="CHEBI:29950"/>
        <dbReference type="ChEBI" id="CHEBI:50058"/>
        <dbReference type="ChEBI" id="CHEBI:57678"/>
        <dbReference type="EC" id="2.8.1.2"/>
    </reaction>
    <physiologicalReaction direction="left-to-right" evidence="5">
        <dbReference type="Rhea" id="RHEA:21741"/>
    </physiologicalReaction>
</comment>
<dbReference type="EC" id="2.8.1.2" evidence="6"/>
<dbReference type="NCBIfam" id="NF008557">
    <property type="entry name" value="PRK11493.1"/>
    <property type="match status" value="1"/>
</dbReference>
<evidence type="ECO:0000256" key="5">
    <source>
        <dbReference type="ARBA" id="ARBA00051793"/>
    </source>
</evidence>
<dbReference type="OrthoDB" id="9781034at2"/>